<gene>
    <name evidence="1" type="ORF">A8C56_10855</name>
</gene>
<dbReference type="RefSeq" id="WP_067755679.1">
    <property type="nucleotide sequence ID" value="NZ_CP015772.1"/>
</dbReference>
<evidence type="ECO:0008006" key="3">
    <source>
        <dbReference type="Google" id="ProtNLM"/>
    </source>
</evidence>
<organism evidence="1 2">
    <name type="scientific">Niabella ginsenosidivorans</name>
    <dbReference type="NCBI Taxonomy" id="1176587"/>
    <lineage>
        <taxon>Bacteria</taxon>
        <taxon>Pseudomonadati</taxon>
        <taxon>Bacteroidota</taxon>
        <taxon>Chitinophagia</taxon>
        <taxon>Chitinophagales</taxon>
        <taxon>Chitinophagaceae</taxon>
        <taxon>Niabella</taxon>
    </lineage>
</organism>
<protein>
    <recommendedName>
        <fullName evidence="3">PPM-type phosphatase domain-containing protein</fullName>
    </recommendedName>
</protein>
<dbReference type="InterPro" id="IPR036457">
    <property type="entry name" value="PPM-type-like_dom_sf"/>
</dbReference>
<dbReference type="KEGG" id="nia:A8C56_10855"/>
<reference evidence="1 2" key="1">
    <citation type="submission" date="2016-05" db="EMBL/GenBank/DDBJ databases">
        <title>Niabella ginsenosidivorans BS26 whole genome sequencing.</title>
        <authorList>
            <person name="Im W.T."/>
            <person name="Siddiqi M.Z."/>
        </authorList>
    </citation>
    <scope>NUCLEOTIDE SEQUENCE [LARGE SCALE GENOMIC DNA]</scope>
    <source>
        <strain evidence="1 2">BS26</strain>
    </source>
</reference>
<dbReference type="AlphaFoldDB" id="A0A1A9I1B8"/>
<keyword evidence="2" id="KW-1185">Reference proteome</keyword>
<sequence length="68" mass="7270">MFFRKNNIPAGTAALPELPVVCDAIAISDKGPLRTNNEDTYLLIRFPAHNGTLLAMVADGMGGIMPVK</sequence>
<evidence type="ECO:0000313" key="2">
    <source>
        <dbReference type="Proteomes" id="UP000077667"/>
    </source>
</evidence>
<evidence type="ECO:0000313" key="1">
    <source>
        <dbReference type="EMBL" id="ANH81416.1"/>
    </source>
</evidence>
<accession>A0A1A9I1B8</accession>
<dbReference type="SUPFAM" id="SSF81606">
    <property type="entry name" value="PP2C-like"/>
    <property type="match status" value="1"/>
</dbReference>
<dbReference type="STRING" id="1176587.A8C56_10855"/>
<dbReference type="OrthoDB" id="9801841at2"/>
<dbReference type="Proteomes" id="UP000077667">
    <property type="component" value="Chromosome"/>
</dbReference>
<dbReference type="EMBL" id="CP015772">
    <property type="protein sequence ID" value="ANH81416.1"/>
    <property type="molecule type" value="Genomic_DNA"/>
</dbReference>
<dbReference type="Gene3D" id="3.60.40.10">
    <property type="entry name" value="PPM-type phosphatase domain"/>
    <property type="match status" value="1"/>
</dbReference>
<proteinExistence type="predicted"/>
<name>A0A1A9I1B8_9BACT</name>